<reference evidence="1 2" key="1">
    <citation type="journal article" date="2009" name="J. Bacteriol.">
        <title>Genome sequences of three Agrobacterium biovars help elucidate the evolution of multichromosome genomes in bacteria.</title>
        <authorList>
            <person name="Slater S.C."/>
            <person name="Goldman B.S."/>
            <person name="Goodner B."/>
            <person name="Setubal J.C."/>
            <person name="Farrand S.K."/>
            <person name="Nester E.W."/>
            <person name="Burr T.J."/>
            <person name="Banta L."/>
            <person name="Dickerman A.W."/>
            <person name="Paulsen I."/>
            <person name="Otten L."/>
            <person name="Suen G."/>
            <person name="Welch R."/>
            <person name="Almeida N.F."/>
            <person name="Arnold F."/>
            <person name="Burton O.T."/>
            <person name="Du Z."/>
            <person name="Ewing A."/>
            <person name="Godsy E."/>
            <person name="Heisel S."/>
            <person name="Houmiel K.L."/>
            <person name="Jhaveri J."/>
            <person name="Lu J."/>
            <person name="Miller N.M."/>
            <person name="Norton S."/>
            <person name="Chen Q."/>
            <person name="Phoolcharoen W."/>
            <person name="Ohlin V."/>
            <person name="Ondrusek D."/>
            <person name="Pride N."/>
            <person name="Stricklin S.L."/>
            <person name="Sun J."/>
            <person name="Wheeler C."/>
            <person name="Wilson L."/>
            <person name="Zhu H."/>
            <person name="Wood D.W."/>
        </authorList>
    </citation>
    <scope>NUCLEOTIDE SEQUENCE [LARGE SCALE GENOMIC DNA]</scope>
    <source>
        <strain evidence="2">K84 / ATCC BAA-868</strain>
    </source>
</reference>
<evidence type="ECO:0000313" key="2">
    <source>
        <dbReference type="Proteomes" id="UP000001600"/>
    </source>
</evidence>
<gene>
    <name evidence="1" type="ordered locus">Arad_4832</name>
</gene>
<dbReference type="Proteomes" id="UP000001600">
    <property type="component" value="Chromosome 1"/>
</dbReference>
<dbReference type="AlphaFoldDB" id="B9JEA1"/>
<dbReference type="eggNOG" id="COG5010">
    <property type="taxonomic scope" value="Bacteria"/>
</dbReference>
<sequence>MSVRNRSLPNNATTMIGIYEPLYARGQKLTESSFLPLEIDNGARSQWREFKIYVDMYRAGIHRRHGYTGLFSPKFHLKTGIRGEEFVEFVESNSQAQVCFVNAFPQLPYFSYNVWMEAECAHPGIGKRAQALIAKAGINWTLTNVPRHGPDVLCYCNFWVGDESFWERYVGGVLVPIAEFLELNPTCDVAKSVLDDTQHSEPTAFLPFIVERLFSTYLSLQENLVVARFKTDPFQGCLNEFESTLLEYIKVDVDREDERNSISDEMKDKMRLFSKLRLLYILSYYAHNPHPHVGTTIKA</sequence>
<name>B9JEA1_RHIR8</name>
<dbReference type="HOGENOM" id="CLU_952107_0_0_5"/>
<protein>
    <submittedName>
        <fullName evidence="1">Uncharacterized protein</fullName>
    </submittedName>
</protein>
<dbReference type="EMBL" id="CP000628">
    <property type="protein sequence ID" value="ACM28446.1"/>
    <property type="molecule type" value="Genomic_DNA"/>
</dbReference>
<dbReference type="STRING" id="311403.Arad_4832"/>
<accession>B9JEA1</accession>
<organism evidence="1 2">
    <name type="scientific">Rhizobium rhizogenes (strain K84 / ATCC BAA-868)</name>
    <name type="common">Agrobacterium radiobacter</name>
    <dbReference type="NCBI Taxonomy" id="311403"/>
    <lineage>
        <taxon>Bacteria</taxon>
        <taxon>Pseudomonadati</taxon>
        <taxon>Pseudomonadota</taxon>
        <taxon>Alphaproteobacteria</taxon>
        <taxon>Hyphomicrobiales</taxon>
        <taxon>Rhizobiaceae</taxon>
        <taxon>Rhizobium/Agrobacterium group</taxon>
        <taxon>Rhizobium</taxon>
    </lineage>
</organism>
<proteinExistence type="predicted"/>
<evidence type="ECO:0000313" key="1">
    <source>
        <dbReference type="EMBL" id="ACM28446.1"/>
    </source>
</evidence>
<dbReference type="KEGG" id="ara:Arad_4832"/>